<keyword evidence="5" id="KW-0677">Repeat</keyword>
<dbReference type="FunCoup" id="K1QAH4">
    <property type="interactions" value="379"/>
</dbReference>
<dbReference type="Pfam" id="PF04193">
    <property type="entry name" value="PQ-loop"/>
    <property type="match status" value="2"/>
</dbReference>
<evidence type="ECO:0000256" key="8">
    <source>
        <dbReference type="ARBA" id="ARBA00023136"/>
    </source>
</evidence>
<evidence type="ECO:0000256" key="4">
    <source>
        <dbReference type="ARBA" id="ARBA00022692"/>
    </source>
</evidence>
<comment type="subcellular location">
    <subcellularLocation>
        <location evidence="1">Lysosome membrane</location>
        <topology evidence="1">Multi-pass membrane protein</topology>
    </subcellularLocation>
</comment>
<dbReference type="InterPro" id="IPR006603">
    <property type="entry name" value="PQ-loop_rpt"/>
</dbReference>
<dbReference type="GO" id="GO:0015293">
    <property type="term" value="F:symporter activity"/>
    <property type="evidence" value="ECO:0007669"/>
    <property type="project" value="UniProtKB-KW"/>
</dbReference>
<evidence type="ECO:0000313" key="11">
    <source>
        <dbReference type="EMBL" id="EKC28294.1"/>
    </source>
</evidence>
<dbReference type="AlphaFoldDB" id="K1QAH4"/>
<sequence>MGGTVAPRSSVRIFTGRKLQTCSYDSCQMLYQMTKLSHYLALNETKVHIHFSKSDLKTVLGDVDSVQLILSETAKKNATVVFTYQTGDEIQLVETNNYITPIPNISIVANQTKAVSINITSTGVGHLNLGINSSSDQFIGLSQQFVRITIVHSSALVVINSIIGWIYFVAWSISFYPQVFENWRRKSVVGLNFDFLLYNITGFLVYGFFNVGMYWVDNVKDEYMSQHPRGINPVQLNDVIFTLHAVFVTIITIIQCFIYDRGSQKISKFCLTLISLAWLFIIVTLFVVIFGDNLISWLQYLYYFSYIKLGVTIIKYIPQAWMNCQRQSTLGWSIGNVLLDFTGGSFSLLQMFLLAYNNEDWSSIFGDPTKFGLGAFSILFDILFMVQHYCLYRGKDPYESLNNYEKEVEAPLLSAVH</sequence>
<dbReference type="HOGENOM" id="CLU_046327_1_1_1"/>
<proteinExistence type="inferred from homology"/>
<organism evidence="11">
    <name type="scientific">Magallana gigas</name>
    <name type="common">Pacific oyster</name>
    <name type="synonym">Crassostrea gigas</name>
    <dbReference type="NCBI Taxonomy" id="29159"/>
    <lineage>
        <taxon>Eukaryota</taxon>
        <taxon>Metazoa</taxon>
        <taxon>Spiralia</taxon>
        <taxon>Lophotrochozoa</taxon>
        <taxon>Mollusca</taxon>
        <taxon>Bivalvia</taxon>
        <taxon>Autobranchia</taxon>
        <taxon>Pteriomorphia</taxon>
        <taxon>Ostreida</taxon>
        <taxon>Ostreoidea</taxon>
        <taxon>Ostreidae</taxon>
        <taxon>Magallana</taxon>
    </lineage>
</organism>
<dbReference type="Gene3D" id="1.20.1280.290">
    <property type="match status" value="1"/>
</dbReference>
<dbReference type="SMART" id="SM00679">
    <property type="entry name" value="CTNS"/>
    <property type="match status" value="2"/>
</dbReference>
<keyword evidence="8" id="KW-0472">Membrane</keyword>
<dbReference type="GO" id="GO:0005765">
    <property type="term" value="C:lysosomal membrane"/>
    <property type="evidence" value="ECO:0007669"/>
    <property type="project" value="UniProtKB-SubCell"/>
</dbReference>
<dbReference type="EMBL" id="JH818141">
    <property type="protein sequence ID" value="EKC28294.1"/>
    <property type="molecule type" value="Genomic_DNA"/>
</dbReference>
<dbReference type="PANTHER" id="PTHR13131">
    <property type="entry name" value="CYSTINOSIN"/>
    <property type="match status" value="1"/>
</dbReference>
<evidence type="ECO:0000256" key="7">
    <source>
        <dbReference type="ARBA" id="ARBA00022989"/>
    </source>
</evidence>
<dbReference type="PANTHER" id="PTHR13131:SF5">
    <property type="entry name" value="CYSTINOSIN"/>
    <property type="match status" value="1"/>
</dbReference>
<evidence type="ECO:0000256" key="3">
    <source>
        <dbReference type="ARBA" id="ARBA00022448"/>
    </source>
</evidence>
<evidence type="ECO:0000256" key="6">
    <source>
        <dbReference type="ARBA" id="ARBA00022847"/>
    </source>
</evidence>
<dbReference type="FunFam" id="1.20.1280.290:FF:000016">
    <property type="entry name" value="Cystinosin homolog"/>
    <property type="match status" value="1"/>
</dbReference>
<evidence type="ECO:0000256" key="9">
    <source>
        <dbReference type="ARBA" id="ARBA00023228"/>
    </source>
</evidence>
<keyword evidence="4" id="KW-0812">Transmembrane</keyword>
<comment type="catalytic activity">
    <reaction evidence="10">
        <text>L-cystine(out) + H(+)(out) = L-cystine(in) + H(+)(in)</text>
        <dbReference type="Rhea" id="RHEA:66172"/>
        <dbReference type="ChEBI" id="CHEBI:15378"/>
        <dbReference type="ChEBI" id="CHEBI:35491"/>
    </reaction>
    <physiologicalReaction direction="left-to-right" evidence="10">
        <dbReference type="Rhea" id="RHEA:66173"/>
    </physiologicalReaction>
</comment>
<evidence type="ECO:0000256" key="10">
    <source>
        <dbReference type="ARBA" id="ARBA00048473"/>
    </source>
</evidence>
<evidence type="ECO:0000256" key="1">
    <source>
        <dbReference type="ARBA" id="ARBA00004155"/>
    </source>
</evidence>
<evidence type="ECO:0000256" key="5">
    <source>
        <dbReference type="ARBA" id="ARBA00022737"/>
    </source>
</evidence>
<evidence type="ECO:0000256" key="2">
    <source>
        <dbReference type="ARBA" id="ARBA00006855"/>
    </source>
</evidence>
<keyword evidence="9" id="KW-0458">Lysosome</keyword>
<dbReference type="GO" id="GO:0015184">
    <property type="term" value="F:L-cystine transmembrane transporter activity"/>
    <property type="evidence" value="ECO:0007669"/>
    <property type="project" value="TreeGrafter"/>
</dbReference>
<keyword evidence="3" id="KW-0813">Transport</keyword>
<dbReference type="NCBIfam" id="TIGR00951">
    <property type="entry name" value="2A43"/>
    <property type="match status" value="1"/>
</dbReference>
<dbReference type="FunFam" id="1.20.1280.290:FF:000022">
    <property type="entry name" value="Cystinosin homolog"/>
    <property type="match status" value="1"/>
</dbReference>
<dbReference type="InParanoid" id="K1QAH4"/>
<reference evidence="11" key="1">
    <citation type="journal article" date="2012" name="Nature">
        <title>The oyster genome reveals stress adaptation and complexity of shell formation.</title>
        <authorList>
            <person name="Zhang G."/>
            <person name="Fang X."/>
            <person name="Guo X."/>
            <person name="Li L."/>
            <person name="Luo R."/>
            <person name="Xu F."/>
            <person name="Yang P."/>
            <person name="Zhang L."/>
            <person name="Wang X."/>
            <person name="Qi H."/>
            <person name="Xiong Z."/>
            <person name="Que H."/>
            <person name="Xie Y."/>
            <person name="Holland P.W."/>
            <person name="Paps J."/>
            <person name="Zhu Y."/>
            <person name="Wu F."/>
            <person name="Chen Y."/>
            <person name="Wang J."/>
            <person name="Peng C."/>
            <person name="Meng J."/>
            <person name="Yang L."/>
            <person name="Liu J."/>
            <person name="Wen B."/>
            <person name="Zhang N."/>
            <person name="Huang Z."/>
            <person name="Zhu Q."/>
            <person name="Feng Y."/>
            <person name="Mount A."/>
            <person name="Hedgecock D."/>
            <person name="Xu Z."/>
            <person name="Liu Y."/>
            <person name="Domazet-Loso T."/>
            <person name="Du Y."/>
            <person name="Sun X."/>
            <person name="Zhang S."/>
            <person name="Liu B."/>
            <person name="Cheng P."/>
            <person name="Jiang X."/>
            <person name="Li J."/>
            <person name="Fan D."/>
            <person name="Wang W."/>
            <person name="Fu W."/>
            <person name="Wang T."/>
            <person name="Wang B."/>
            <person name="Zhang J."/>
            <person name="Peng Z."/>
            <person name="Li Y."/>
            <person name="Li N."/>
            <person name="Wang J."/>
            <person name="Chen M."/>
            <person name="He Y."/>
            <person name="Tan F."/>
            <person name="Song X."/>
            <person name="Zheng Q."/>
            <person name="Huang R."/>
            <person name="Yang H."/>
            <person name="Du X."/>
            <person name="Chen L."/>
            <person name="Yang M."/>
            <person name="Gaffney P.M."/>
            <person name="Wang S."/>
            <person name="Luo L."/>
            <person name="She Z."/>
            <person name="Ming Y."/>
            <person name="Huang W."/>
            <person name="Zhang S."/>
            <person name="Huang B."/>
            <person name="Zhang Y."/>
            <person name="Qu T."/>
            <person name="Ni P."/>
            <person name="Miao G."/>
            <person name="Wang J."/>
            <person name="Wang Q."/>
            <person name="Steinberg C.E."/>
            <person name="Wang H."/>
            <person name="Li N."/>
            <person name="Qian L."/>
            <person name="Zhang G."/>
            <person name="Li Y."/>
            <person name="Yang H."/>
            <person name="Liu X."/>
            <person name="Wang J."/>
            <person name="Yin Y."/>
            <person name="Wang J."/>
        </authorList>
    </citation>
    <scope>NUCLEOTIDE SEQUENCE [LARGE SCALE GENOMIC DNA]</scope>
    <source>
        <strain evidence="11">05x7-T-G4-1.051#20</strain>
    </source>
</reference>
<name>K1QAH4_MAGGI</name>
<comment type="similarity">
    <text evidence="2">Belongs to the cystinosin family.</text>
</comment>
<keyword evidence="6" id="KW-0769">Symport</keyword>
<dbReference type="InterPro" id="IPR005282">
    <property type="entry name" value="LC_transporter"/>
</dbReference>
<protein>
    <submittedName>
        <fullName evidence="11">Cystinosin</fullName>
    </submittedName>
</protein>
<keyword evidence="7" id="KW-1133">Transmembrane helix</keyword>
<gene>
    <name evidence="11" type="ORF">CGI_10021597</name>
</gene>
<accession>K1QAH4</accession>